<organism evidence="2 3">
    <name type="scientific">Leptospira kirschneri str. H1</name>
    <dbReference type="NCBI Taxonomy" id="1049966"/>
    <lineage>
        <taxon>Bacteria</taxon>
        <taxon>Pseudomonadati</taxon>
        <taxon>Spirochaetota</taxon>
        <taxon>Spirochaetia</taxon>
        <taxon>Leptospirales</taxon>
        <taxon>Leptospiraceae</taxon>
        <taxon>Leptospira</taxon>
    </lineage>
</organism>
<dbReference type="Pfam" id="PF13398">
    <property type="entry name" value="Peptidase_M50B"/>
    <property type="match status" value="1"/>
</dbReference>
<dbReference type="InterPro" id="IPR049500">
    <property type="entry name" value="Peptidase_M50B-like"/>
</dbReference>
<evidence type="ECO:0000313" key="2">
    <source>
        <dbReference type="EMBL" id="EKO17454.1"/>
    </source>
</evidence>
<sequence length="292" mass="32429">MGNRFLRLTIFISIALTLFSFWDHHLVGYLKDFIVFIHEIGHAIAALLTGGSVHTIELHGNESGETIASSESGFFIFVVSAGYLGSCLMGGFLLNRGFSGKMIRPTLISFGTILLLMTISYSKPGNLAQYTGIFWGLGFVLLGIFNFRINRFVLVFIGTSISLYSLYDLLDFTGNIAYTDAGIMAAWITGANSSQVVPKSVIVLGYLIALLWSFFSLSIIFVSVKKVFQSEEIVIPEQEFQQDGFFQSSENENKEVPFPGEVTPEVMEWFFSKGLDLNGKPLPAEFLEKEEL</sequence>
<dbReference type="EMBL" id="AHMY02000010">
    <property type="protein sequence ID" value="EKO17454.1"/>
    <property type="molecule type" value="Genomic_DNA"/>
</dbReference>
<dbReference type="AlphaFoldDB" id="A0A0E2B7Y5"/>
<evidence type="ECO:0000313" key="3">
    <source>
        <dbReference type="Proteomes" id="UP000006253"/>
    </source>
</evidence>
<accession>A0A0E2B7Y5</accession>
<evidence type="ECO:0000256" key="1">
    <source>
        <dbReference type="SAM" id="Phobius"/>
    </source>
</evidence>
<reference evidence="2 3" key="1">
    <citation type="submission" date="2012-10" db="EMBL/GenBank/DDBJ databases">
        <authorList>
            <person name="Harkins D.M."/>
            <person name="Durkin A.S."/>
            <person name="Brinkac L.M."/>
            <person name="Selengut J.D."/>
            <person name="Sanka R."/>
            <person name="DePew J."/>
            <person name="Purushe J."/>
            <person name="Peacock S.J."/>
            <person name="Thaipadungpanit J."/>
            <person name="Wuthiekanun V.W."/>
            <person name="Day N.P."/>
            <person name="Vinetz J.M."/>
            <person name="Sutton G.G."/>
            <person name="Nelson W.C."/>
            <person name="Fouts D.E."/>
        </authorList>
    </citation>
    <scope>NUCLEOTIDE SEQUENCE [LARGE SCALE GENOMIC DNA]</scope>
    <source>
        <strain evidence="2 3">H1</strain>
    </source>
</reference>
<name>A0A0E2B7Y5_9LEPT</name>
<feature type="transmembrane region" description="Helical" evidence="1">
    <location>
        <begin position="5"/>
        <end position="22"/>
    </location>
</feature>
<feature type="transmembrane region" description="Helical" evidence="1">
    <location>
        <begin position="201"/>
        <end position="222"/>
    </location>
</feature>
<keyword evidence="1" id="KW-0472">Membrane</keyword>
<keyword evidence="1" id="KW-1133">Transmembrane helix</keyword>
<dbReference type="Proteomes" id="UP000006253">
    <property type="component" value="Unassembled WGS sequence"/>
</dbReference>
<gene>
    <name evidence="2" type="ORF">LEP1GSC081_0404</name>
</gene>
<feature type="transmembrane region" description="Helical" evidence="1">
    <location>
        <begin position="74"/>
        <end position="95"/>
    </location>
</feature>
<dbReference type="RefSeq" id="WP_004764122.1">
    <property type="nucleotide sequence ID" value="NZ_AHMY02000010.1"/>
</dbReference>
<feature type="transmembrane region" description="Helical" evidence="1">
    <location>
        <begin position="102"/>
        <end position="121"/>
    </location>
</feature>
<protein>
    <submittedName>
        <fullName evidence="2">Peptidase M50B-like protein</fullName>
    </submittedName>
</protein>
<dbReference type="PANTHER" id="PTHR33979">
    <property type="entry name" value="OS02G0221600 PROTEIN"/>
    <property type="match status" value="1"/>
</dbReference>
<feature type="transmembrane region" description="Helical" evidence="1">
    <location>
        <begin position="127"/>
        <end position="145"/>
    </location>
</feature>
<keyword evidence="1" id="KW-0812">Transmembrane</keyword>
<proteinExistence type="predicted"/>
<comment type="caution">
    <text evidence="2">The sequence shown here is derived from an EMBL/GenBank/DDBJ whole genome shotgun (WGS) entry which is preliminary data.</text>
</comment>
<feature type="transmembrane region" description="Helical" evidence="1">
    <location>
        <begin position="152"/>
        <end position="170"/>
    </location>
</feature>
<dbReference type="PANTHER" id="PTHR33979:SF2">
    <property type="entry name" value="PEPTIDASE M50B-LIKE-DOMAIN-CONTAINING PROTEIN"/>
    <property type="match status" value="1"/>
</dbReference>